<organism evidence="1 2">
    <name type="scientific">Armillaria ostoyae</name>
    <name type="common">Armillaria root rot fungus</name>
    <dbReference type="NCBI Taxonomy" id="47428"/>
    <lineage>
        <taxon>Eukaryota</taxon>
        <taxon>Fungi</taxon>
        <taxon>Dikarya</taxon>
        <taxon>Basidiomycota</taxon>
        <taxon>Agaricomycotina</taxon>
        <taxon>Agaricomycetes</taxon>
        <taxon>Agaricomycetidae</taxon>
        <taxon>Agaricales</taxon>
        <taxon>Marasmiineae</taxon>
        <taxon>Physalacriaceae</taxon>
        <taxon>Armillaria</taxon>
    </lineage>
</organism>
<accession>A0A284RS65</accession>
<keyword evidence="2" id="KW-1185">Reference proteome</keyword>
<evidence type="ECO:0000313" key="1">
    <source>
        <dbReference type="EMBL" id="SJL11568.1"/>
    </source>
</evidence>
<sequence>MTPLTVASCPLPRNLPDIDIGWMIGQFLRNIATATQKGFCPTISRLSLKALSPLGLLNKSQVPFGSPLKIHHFTSASSMGYLRLIWALVLSSLCSNSDYGGSSAEVGVPGPECSALSAPRILHLPSHGIASSIPSLPFPARPARPSNRYIVYLKTCQVVLYSHLSYNTLLPTDVPPPQQHDHISTLSATRYLWPSVSLLISVVQCYRSRPLADAP</sequence>
<dbReference type="Proteomes" id="UP000219338">
    <property type="component" value="Unassembled WGS sequence"/>
</dbReference>
<proteinExistence type="predicted"/>
<dbReference type="EMBL" id="FUEG01000014">
    <property type="protein sequence ID" value="SJL11568.1"/>
    <property type="molecule type" value="Genomic_DNA"/>
</dbReference>
<evidence type="ECO:0000313" key="2">
    <source>
        <dbReference type="Proteomes" id="UP000219338"/>
    </source>
</evidence>
<reference evidence="2" key="1">
    <citation type="journal article" date="2017" name="Nat. Ecol. Evol.">
        <title>Genome expansion and lineage-specific genetic innovations in the forest pathogenic fungi Armillaria.</title>
        <authorList>
            <person name="Sipos G."/>
            <person name="Prasanna A.N."/>
            <person name="Walter M.C."/>
            <person name="O'Connor E."/>
            <person name="Balint B."/>
            <person name="Krizsan K."/>
            <person name="Kiss B."/>
            <person name="Hess J."/>
            <person name="Varga T."/>
            <person name="Slot J."/>
            <person name="Riley R."/>
            <person name="Boka B."/>
            <person name="Rigling D."/>
            <person name="Barry K."/>
            <person name="Lee J."/>
            <person name="Mihaltcheva S."/>
            <person name="LaButti K."/>
            <person name="Lipzen A."/>
            <person name="Waldron R."/>
            <person name="Moloney N.M."/>
            <person name="Sperisen C."/>
            <person name="Kredics L."/>
            <person name="Vagvoelgyi C."/>
            <person name="Patrignani A."/>
            <person name="Fitzpatrick D."/>
            <person name="Nagy I."/>
            <person name="Doyle S."/>
            <person name="Anderson J.B."/>
            <person name="Grigoriev I.V."/>
            <person name="Gueldener U."/>
            <person name="Muensterkoetter M."/>
            <person name="Nagy L.G."/>
        </authorList>
    </citation>
    <scope>NUCLEOTIDE SEQUENCE [LARGE SCALE GENOMIC DNA]</scope>
    <source>
        <strain evidence="2">C18/9</strain>
    </source>
</reference>
<dbReference type="AlphaFoldDB" id="A0A284RS65"/>
<name>A0A284RS65_ARMOS</name>
<gene>
    <name evidence="1" type="ORF">ARMOST_14973</name>
</gene>
<protein>
    <submittedName>
        <fullName evidence="1">Uncharacterized protein</fullName>
    </submittedName>
</protein>